<evidence type="ECO:0000313" key="3">
    <source>
        <dbReference type="Proteomes" id="UP001610063"/>
    </source>
</evidence>
<dbReference type="PROSITE" id="PS51257">
    <property type="entry name" value="PROKAR_LIPOPROTEIN"/>
    <property type="match status" value="1"/>
</dbReference>
<dbReference type="CDD" id="cd01822">
    <property type="entry name" value="Lysophospholipase_L1_like"/>
    <property type="match status" value="1"/>
</dbReference>
<dbReference type="InterPro" id="IPR013830">
    <property type="entry name" value="SGNH_hydro"/>
</dbReference>
<organism evidence="2 3">
    <name type="scientific">Marinoscillum luteum</name>
    <dbReference type="NCBI Taxonomy" id="861051"/>
    <lineage>
        <taxon>Bacteria</taxon>
        <taxon>Pseudomonadati</taxon>
        <taxon>Bacteroidota</taxon>
        <taxon>Cytophagia</taxon>
        <taxon>Cytophagales</taxon>
        <taxon>Reichenbachiellaceae</taxon>
        <taxon>Marinoscillum</taxon>
    </lineage>
</organism>
<evidence type="ECO:0000313" key="2">
    <source>
        <dbReference type="EMBL" id="MFH6983162.1"/>
    </source>
</evidence>
<name>A0ABW7N6C6_9BACT</name>
<dbReference type="Proteomes" id="UP001610063">
    <property type="component" value="Unassembled WGS sequence"/>
</dbReference>
<dbReference type="InterPro" id="IPR051532">
    <property type="entry name" value="Ester_Hydrolysis_Enzymes"/>
</dbReference>
<dbReference type="RefSeq" id="WP_395416729.1">
    <property type="nucleotide sequence ID" value="NZ_JBIPKE010000014.1"/>
</dbReference>
<dbReference type="PANTHER" id="PTHR30383">
    <property type="entry name" value="THIOESTERASE 1/PROTEASE 1/LYSOPHOSPHOLIPASE L1"/>
    <property type="match status" value="1"/>
</dbReference>
<keyword evidence="3" id="KW-1185">Reference proteome</keyword>
<dbReference type="InterPro" id="IPR036514">
    <property type="entry name" value="SGNH_hydro_sf"/>
</dbReference>
<reference evidence="2 3" key="1">
    <citation type="journal article" date="2013" name="Int. J. Syst. Evol. Microbiol.">
        <title>Marinoscillum luteum sp. nov., isolated from marine sediment.</title>
        <authorList>
            <person name="Cha I.T."/>
            <person name="Park S.J."/>
            <person name="Kim S.J."/>
            <person name="Kim J.G."/>
            <person name="Jung M.Y."/>
            <person name="Shin K.S."/>
            <person name="Kwon K.K."/>
            <person name="Yang S.H."/>
            <person name="Seo Y.S."/>
            <person name="Rhee S.K."/>
        </authorList>
    </citation>
    <scope>NUCLEOTIDE SEQUENCE [LARGE SCALE GENOMIC DNA]</scope>
    <source>
        <strain evidence="2 3">KCTC 23939</strain>
    </source>
</reference>
<sequence length="235" mass="25496">MKGKILCTLSIIGWLMSGCDSQNKPATNEGASAVENQSADTKVDQKEVPVILFFGNSITAGYQLDVEDAFPALIQDRLDSLGYQFKVINAGLSGETTSGGLNRIDWVLQTIPDVFVLELGANDGLRGLDLEETKKNLLLIIDKVKQANPEIKILLAGMRVPPNLGKDYTTRFNGIFPAVASETGASLLPFILDGVAGNPELNLPDGIHPTVEGHKILAENVWRVLRPILEEFQTL</sequence>
<proteinExistence type="predicted"/>
<dbReference type="PANTHER" id="PTHR30383:SF24">
    <property type="entry name" value="THIOESTERASE 1_PROTEASE 1_LYSOPHOSPHOLIPASE L1"/>
    <property type="match status" value="1"/>
</dbReference>
<dbReference type="Gene3D" id="3.40.50.1110">
    <property type="entry name" value="SGNH hydrolase"/>
    <property type="match status" value="1"/>
</dbReference>
<dbReference type="SUPFAM" id="SSF52266">
    <property type="entry name" value="SGNH hydrolase"/>
    <property type="match status" value="1"/>
</dbReference>
<evidence type="ECO:0000259" key="1">
    <source>
        <dbReference type="Pfam" id="PF13472"/>
    </source>
</evidence>
<accession>A0ABW7N6C6</accession>
<feature type="domain" description="SGNH hydrolase-type esterase" evidence="1">
    <location>
        <begin position="53"/>
        <end position="216"/>
    </location>
</feature>
<dbReference type="EMBL" id="JBIPKE010000014">
    <property type="protein sequence ID" value="MFH6983162.1"/>
    <property type="molecule type" value="Genomic_DNA"/>
</dbReference>
<dbReference type="Pfam" id="PF13472">
    <property type="entry name" value="Lipase_GDSL_2"/>
    <property type="match status" value="1"/>
</dbReference>
<comment type="caution">
    <text evidence="2">The sequence shown here is derived from an EMBL/GenBank/DDBJ whole genome shotgun (WGS) entry which is preliminary data.</text>
</comment>
<gene>
    <name evidence="2" type="ORF">ACHKAR_06915</name>
</gene>
<protein>
    <submittedName>
        <fullName evidence="2">Arylesterase</fullName>
    </submittedName>
</protein>